<reference evidence="1" key="1">
    <citation type="journal article" date="2020" name="Stud. Mycol.">
        <title>101 Dothideomycetes genomes: a test case for predicting lifestyles and emergence of pathogens.</title>
        <authorList>
            <person name="Haridas S."/>
            <person name="Albert R."/>
            <person name="Binder M."/>
            <person name="Bloem J."/>
            <person name="Labutti K."/>
            <person name="Salamov A."/>
            <person name="Andreopoulos B."/>
            <person name="Baker S."/>
            <person name="Barry K."/>
            <person name="Bills G."/>
            <person name="Bluhm B."/>
            <person name="Cannon C."/>
            <person name="Castanera R."/>
            <person name="Culley D."/>
            <person name="Daum C."/>
            <person name="Ezra D."/>
            <person name="Gonzalez J."/>
            <person name="Henrissat B."/>
            <person name="Kuo A."/>
            <person name="Liang C."/>
            <person name="Lipzen A."/>
            <person name="Lutzoni F."/>
            <person name="Magnuson J."/>
            <person name="Mondo S."/>
            <person name="Nolan M."/>
            <person name="Ohm R."/>
            <person name="Pangilinan J."/>
            <person name="Park H.-J."/>
            <person name="Ramirez L."/>
            <person name="Alfaro M."/>
            <person name="Sun H."/>
            <person name="Tritt A."/>
            <person name="Yoshinaga Y."/>
            <person name="Zwiers L.-H."/>
            <person name="Turgeon B."/>
            <person name="Goodwin S."/>
            <person name="Spatafora J."/>
            <person name="Crous P."/>
            <person name="Grigoriev I."/>
        </authorList>
    </citation>
    <scope>NUCLEOTIDE SEQUENCE</scope>
    <source>
        <strain evidence="1">CBS 675.92</strain>
    </source>
</reference>
<keyword evidence="2" id="KW-1185">Reference proteome</keyword>
<dbReference type="Proteomes" id="UP000800035">
    <property type="component" value="Unassembled WGS sequence"/>
</dbReference>
<evidence type="ECO:0000313" key="1">
    <source>
        <dbReference type="EMBL" id="KAF1960994.1"/>
    </source>
</evidence>
<dbReference type="AlphaFoldDB" id="A0A6A5U8I8"/>
<organism evidence="1 2">
    <name type="scientific">Byssothecium circinans</name>
    <dbReference type="NCBI Taxonomy" id="147558"/>
    <lineage>
        <taxon>Eukaryota</taxon>
        <taxon>Fungi</taxon>
        <taxon>Dikarya</taxon>
        <taxon>Ascomycota</taxon>
        <taxon>Pezizomycotina</taxon>
        <taxon>Dothideomycetes</taxon>
        <taxon>Pleosporomycetidae</taxon>
        <taxon>Pleosporales</taxon>
        <taxon>Massarineae</taxon>
        <taxon>Massarinaceae</taxon>
        <taxon>Byssothecium</taxon>
    </lineage>
</organism>
<dbReference type="EMBL" id="ML976982">
    <property type="protein sequence ID" value="KAF1960994.1"/>
    <property type="molecule type" value="Genomic_DNA"/>
</dbReference>
<protein>
    <submittedName>
        <fullName evidence="1">Uncharacterized protein</fullName>
    </submittedName>
</protein>
<name>A0A6A5U8I8_9PLEO</name>
<sequence length="68" mass="7891">MRQRREQLRNRLYLISKYLTAKFGGEVKKRATVFSQPTRGFGQRAPCSVSADFTLNFNPLYLNQYGSN</sequence>
<gene>
    <name evidence="1" type="ORF">CC80DRAFT_544391</name>
</gene>
<evidence type="ECO:0000313" key="2">
    <source>
        <dbReference type="Proteomes" id="UP000800035"/>
    </source>
</evidence>
<proteinExistence type="predicted"/>
<accession>A0A6A5U8I8</accession>